<protein>
    <submittedName>
        <fullName evidence="1">Uncharacterized protein</fullName>
    </submittedName>
</protein>
<sequence length="73" mass="6935">MSQPQAAAPDAPLITAAGVALPAGAAGGPAGGSLVAFVGVRPVVATPALLAGLRGLADVFVPQPEDLRDPAPA</sequence>
<name>A0A4R4P8Z4_9ACTN</name>
<dbReference type="AlphaFoldDB" id="A0A4R4P8Z4"/>
<evidence type="ECO:0000313" key="2">
    <source>
        <dbReference type="Proteomes" id="UP000295431"/>
    </source>
</evidence>
<organism evidence="1 2">
    <name type="scientific">Actinomadura bangladeshensis</name>
    <dbReference type="NCBI Taxonomy" id="453573"/>
    <lineage>
        <taxon>Bacteria</taxon>
        <taxon>Bacillati</taxon>
        <taxon>Actinomycetota</taxon>
        <taxon>Actinomycetes</taxon>
        <taxon>Streptosporangiales</taxon>
        <taxon>Thermomonosporaceae</taxon>
        <taxon>Actinomadura</taxon>
    </lineage>
</organism>
<dbReference type="Proteomes" id="UP000295431">
    <property type="component" value="Unassembled WGS sequence"/>
</dbReference>
<evidence type="ECO:0000313" key="1">
    <source>
        <dbReference type="EMBL" id="TDC18304.1"/>
    </source>
</evidence>
<dbReference type="EMBL" id="SMJW01000021">
    <property type="protein sequence ID" value="TDC18304.1"/>
    <property type="molecule type" value="Genomic_DNA"/>
</dbReference>
<reference evidence="1 2" key="1">
    <citation type="submission" date="2019-03" db="EMBL/GenBank/DDBJ databases">
        <title>Draft genome sequences of novel Actinobacteria.</title>
        <authorList>
            <person name="Sahin N."/>
            <person name="Ay H."/>
            <person name="Saygin H."/>
        </authorList>
    </citation>
    <scope>NUCLEOTIDE SEQUENCE [LARGE SCALE GENOMIC DNA]</scope>
    <source>
        <strain evidence="1 2">DSM 45347</strain>
    </source>
</reference>
<keyword evidence="2" id="KW-1185">Reference proteome</keyword>
<proteinExistence type="predicted"/>
<comment type="caution">
    <text evidence="1">The sequence shown here is derived from an EMBL/GenBank/DDBJ whole genome shotgun (WGS) entry which is preliminary data.</text>
</comment>
<accession>A0A4R4P8Z4</accession>
<gene>
    <name evidence="1" type="ORF">E1284_06780</name>
</gene>
<dbReference type="RefSeq" id="WP_131938124.1">
    <property type="nucleotide sequence ID" value="NZ_BAAAMX010000016.1"/>
</dbReference>
<dbReference type="OrthoDB" id="9808136at2"/>